<evidence type="ECO:0000313" key="3">
    <source>
        <dbReference type="Proteomes" id="UP000293195"/>
    </source>
</evidence>
<organism evidence="2 3">
    <name type="scientific">Alternaria tenuissima</name>
    <dbReference type="NCBI Taxonomy" id="119927"/>
    <lineage>
        <taxon>Eukaryota</taxon>
        <taxon>Fungi</taxon>
        <taxon>Dikarya</taxon>
        <taxon>Ascomycota</taxon>
        <taxon>Pezizomycotina</taxon>
        <taxon>Dothideomycetes</taxon>
        <taxon>Pleosporomycetidae</taxon>
        <taxon>Pleosporales</taxon>
        <taxon>Pleosporineae</taxon>
        <taxon>Pleosporaceae</taxon>
        <taxon>Alternaria</taxon>
        <taxon>Alternaria sect. Alternaria</taxon>
        <taxon>Alternaria alternata complex</taxon>
    </lineage>
</organism>
<evidence type="ECO:0000313" key="2">
    <source>
        <dbReference type="EMBL" id="RYN88118.1"/>
    </source>
</evidence>
<proteinExistence type="predicted"/>
<evidence type="ECO:0008006" key="4">
    <source>
        <dbReference type="Google" id="ProtNLM"/>
    </source>
</evidence>
<dbReference type="EMBL" id="PDXF01000107">
    <property type="protein sequence ID" value="RYN88118.1"/>
    <property type="molecule type" value="Genomic_DNA"/>
</dbReference>
<sequence>MLLLPRHETSHMPFLSGLTDNGLRFFNDSIRLYPEIVFCIRPSSQQIKLGPMIRTQYLAVMVCIILNLFIPGLSLLFYTFPVPIAVSTVDGVPIVEFTTRHGQSQLGIRPNLGHPKAASGEAVMAGM</sequence>
<dbReference type="Proteomes" id="UP000293195">
    <property type="component" value="Unassembled WGS sequence"/>
</dbReference>
<gene>
    <name evidence="2" type="ORF">AA0119_g12116</name>
</gene>
<keyword evidence="1" id="KW-1133">Transmembrane helix</keyword>
<evidence type="ECO:0000256" key="1">
    <source>
        <dbReference type="SAM" id="Phobius"/>
    </source>
</evidence>
<keyword evidence="1" id="KW-0812">Transmembrane</keyword>
<keyword evidence="3" id="KW-1185">Reference proteome</keyword>
<accession>A0ABY0FS30</accession>
<protein>
    <recommendedName>
        <fullName evidence="4">CSC1/OSCA1-like 7TM region domain-containing protein</fullName>
    </recommendedName>
</protein>
<keyword evidence="1" id="KW-0472">Membrane</keyword>
<name>A0ABY0FS30_9PLEO</name>
<feature type="transmembrane region" description="Helical" evidence="1">
    <location>
        <begin position="57"/>
        <end position="80"/>
    </location>
</feature>
<reference evidence="3" key="1">
    <citation type="journal article" date="2019" name="bioRxiv">
        <title>Genomics, evolutionary history and diagnostics of the Alternaria alternata species group including apple and Asian pear pathotypes.</title>
        <authorList>
            <person name="Armitage A.D."/>
            <person name="Cockerton H.M."/>
            <person name="Sreenivasaprasad S."/>
            <person name="Woodhall J.W."/>
            <person name="Lane C.R."/>
            <person name="Harrison R.J."/>
            <person name="Clarkson J.P."/>
        </authorList>
    </citation>
    <scope>NUCLEOTIDE SEQUENCE [LARGE SCALE GENOMIC DNA]</scope>
    <source>
        <strain evidence="3">FERA 635</strain>
    </source>
</reference>
<comment type="caution">
    <text evidence="2">The sequence shown here is derived from an EMBL/GenBank/DDBJ whole genome shotgun (WGS) entry which is preliminary data.</text>
</comment>